<reference evidence="2 3" key="1">
    <citation type="submission" date="2017-10" db="EMBL/GenBank/DDBJ databases">
        <title>Comparative genomics in systemic dimorphic fungi from Ajellomycetaceae.</title>
        <authorList>
            <person name="Munoz J.F."/>
            <person name="Mcewen J.G."/>
            <person name="Clay O.K."/>
            <person name="Cuomo C.A."/>
        </authorList>
    </citation>
    <scope>NUCLEOTIDE SEQUENCE [LARGE SCALE GENOMIC DNA]</scope>
    <source>
        <strain evidence="2 3">UAMH7299</strain>
    </source>
</reference>
<protein>
    <submittedName>
        <fullName evidence="2">Uncharacterized protein</fullName>
    </submittedName>
</protein>
<feature type="region of interest" description="Disordered" evidence="1">
    <location>
        <begin position="37"/>
        <end position="58"/>
    </location>
</feature>
<evidence type="ECO:0000256" key="1">
    <source>
        <dbReference type="SAM" id="MobiDB-lite"/>
    </source>
</evidence>
<accession>A0A2B7XZA9</accession>
<dbReference type="InterPro" id="IPR024368">
    <property type="entry name" value="Ecl1/2/3"/>
</dbReference>
<dbReference type="AlphaFoldDB" id="A0A2B7XZA9"/>
<dbReference type="Pfam" id="PF12855">
    <property type="entry name" value="Ecl1"/>
    <property type="match status" value="1"/>
</dbReference>
<feature type="compositionally biased region" description="Low complexity" evidence="1">
    <location>
        <begin position="37"/>
        <end position="48"/>
    </location>
</feature>
<evidence type="ECO:0000313" key="3">
    <source>
        <dbReference type="Proteomes" id="UP000224634"/>
    </source>
</evidence>
<dbReference type="OrthoDB" id="2563506at2759"/>
<feature type="region of interest" description="Disordered" evidence="1">
    <location>
        <begin position="94"/>
        <end position="123"/>
    </location>
</feature>
<gene>
    <name evidence="2" type="ORF">AJ80_06195</name>
</gene>
<dbReference type="EMBL" id="PDNA01000100">
    <property type="protein sequence ID" value="PGH13807.1"/>
    <property type="molecule type" value="Genomic_DNA"/>
</dbReference>
<keyword evidence="3" id="KW-1185">Reference proteome</keyword>
<dbReference type="Proteomes" id="UP000224634">
    <property type="component" value="Unassembled WGS sequence"/>
</dbReference>
<comment type="caution">
    <text evidence="2">The sequence shown here is derived from an EMBL/GenBank/DDBJ whole genome shotgun (WGS) entry which is preliminary data.</text>
</comment>
<proteinExistence type="predicted"/>
<name>A0A2B7XZA9_POLH7</name>
<feature type="compositionally biased region" description="Polar residues" evidence="1">
    <location>
        <begin position="49"/>
        <end position="58"/>
    </location>
</feature>
<organism evidence="2 3">
    <name type="scientific">Polytolypa hystricis (strain UAMH7299)</name>
    <dbReference type="NCBI Taxonomy" id="1447883"/>
    <lineage>
        <taxon>Eukaryota</taxon>
        <taxon>Fungi</taxon>
        <taxon>Dikarya</taxon>
        <taxon>Ascomycota</taxon>
        <taxon>Pezizomycotina</taxon>
        <taxon>Eurotiomycetes</taxon>
        <taxon>Eurotiomycetidae</taxon>
        <taxon>Onygenales</taxon>
        <taxon>Onygenales incertae sedis</taxon>
        <taxon>Polytolypa</taxon>
    </lineage>
</organism>
<feature type="compositionally biased region" description="Low complexity" evidence="1">
    <location>
        <begin position="99"/>
        <end position="122"/>
    </location>
</feature>
<sequence>MATTWSLDFCLVCDRQTLGGAYCSQTCRLAELDACSTGSEPSSPTTGPQNAWSSTRNENGLGLLGPAIDFTAYKSPTSTHYHYPQTSFSTYVQSSRRGLTPSSSQTSLSSLQSISTTTSALSDEVQSELDDYAGCFDRVRDWKRRLATS</sequence>
<evidence type="ECO:0000313" key="2">
    <source>
        <dbReference type="EMBL" id="PGH13807.1"/>
    </source>
</evidence>